<evidence type="ECO:0000313" key="1">
    <source>
        <dbReference type="EMBL" id="VAW44317.1"/>
    </source>
</evidence>
<keyword evidence="1" id="KW-0456">Lyase</keyword>
<feature type="non-terminal residue" evidence="1">
    <location>
        <position position="44"/>
    </location>
</feature>
<dbReference type="SUPFAM" id="SSF56752">
    <property type="entry name" value="D-aminoacid aminotransferase-like PLP-dependent enzymes"/>
    <property type="match status" value="1"/>
</dbReference>
<dbReference type="EC" id="4.1.3.38" evidence="1"/>
<dbReference type="InterPro" id="IPR036038">
    <property type="entry name" value="Aminotransferase-like"/>
</dbReference>
<sequence length="44" mass="4920">MIPTPHTHKTQTYLNGQPVDSVSIQDRALQYGDGFFTTLLVVDD</sequence>
<dbReference type="AlphaFoldDB" id="A0A3B0W0S0"/>
<dbReference type="InterPro" id="IPR043131">
    <property type="entry name" value="BCAT-like_N"/>
</dbReference>
<organism evidence="1">
    <name type="scientific">hydrothermal vent metagenome</name>
    <dbReference type="NCBI Taxonomy" id="652676"/>
    <lineage>
        <taxon>unclassified sequences</taxon>
        <taxon>metagenomes</taxon>
        <taxon>ecological metagenomes</taxon>
    </lineage>
</organism>
<dbReference type="EMBL" id="UOFB01000034">
    <property type="protein sequence ID" value="VAW44317.1"/>
    <property type="molecule type" value="Genomic_DNA"/>
</dbReference>
<proteinExistence type="predicted"/>
<accession>A0A3B0W0S0</accession>
<protein>
    <submittedName>
        <fullName evidence="1">Aminodeoxychorismate lyase</fullName>
        <ecNumber evidence="1">4.1.3.38</ecNumber>
    </submittedName>
</protein>
<gene>
    <name evidence="1" type="ORF">MNBD_GAMMA04-171</name>
</gene>
<dbReference type="Gene3D" id="3.30.470.10">
    <property type="match status" value="1"/>
</dbReference>
<reference evidence="1" key="1">
    <citation type="submission" date="2018-06" db="EMBL/GenBank/DDBJ databases">
        <authorList>
            <person name="Zhirakovskaya E."/>
        </authorList>
    </citation>
    <scope>NUCLEOTIDE SEQUENCE</scope>
</reference>
<dbReference type="GO" id="GO:0008696">
    <property type="term" value="F:4-amino-4-deoxychorismate lyase activity"/>
    <property type="evidence" value="ECO:0007669"/>
    <property type="project" value="UniProtKB-EC"/>
</dbReference>
<name>A0A3B0W0S0_9ZZZZ</name>